<dbReference type="GO" id="GO:0046872">
    <property type="term" value="F:metal ion binding"/>
    <property type="evidence" value="ECO:0007669"/>
    <property type="project" value="InterPro"/>
</dbReference>
<name>A0A1C5GIK2_MICEH</name>
<feature type="compositionally biased region" description="Pro residues" evidence="1">
    <location>
        <begin position="250"/>
        <end position="259"/>
    </location>
</feature>
<dbReference type="InterPro" id="IPR017518">
    <property type="entry name" value="CHP03084"/>
</dbReference>
<organism evidence="4 5">
    <name type="scientific">Micromonospora echinofusca</name>
    <dbReference type="NCBI Taxonomy" id="47858"/>
    <lineage>
        <taxon>Bacteria</taxon>
        <taxon>Bacillati</taxon>
        <taxon>Actinomycetota</taxon>
        <taxon>Actinomycetes</taxon>
        <taxon>Micromonosporales</taxon>
        <taxon>Micromonosporaceae</taxon>
        <taxon>Micromonospora</taxon>
    </lineage>
</organism>
<dbReference type="InterPro" id="IPR034660">
    <property type="entry name" value="DinB/YfiT-like"/>
</dbReference>
<dbReference type="NCBIfam" id="TIGR03083">
    <property type="entry name" value="maleylpyruvate isomerase family mycothiol-dependent enzyme"/>
    <property type="match status" value="1"/>
</dbReference>
<evidence type="ECO:0000259" key="3">
    <source>
        <dbReference type="Pfam" id="PF11716"/>
    </source>
</evidence>
<dbReference type="RefSeq" id="WP_089003059.1">
    <property type="nucleotide sequence ID" value="NZ_LT607733.1"/>
</dbReference>
<dbReference type="Proteomes" id="UP000198251">
    <property type="component" value="Chromosome I"/>
</dbReference>
<dbReference type="Pfam" id="PF11716">
    <property type="entry name" value="MDMPI_N"/>
    <property type="match status" value="1"/>
</dbReference>
<evidence type="ECO:0000313" key="4">
    <source>
        <dbReference type="EMBL" id="SCG19625.1"/>
    </source>
</evidence>
<protein>
    <submittedName>
        <fullName evidence="4">TIGR03084 family protein</fullName>
    </submittedName>
</protein>
<dbReference type="Gene3D" id="1.20.120.450">
    <property type="entry name" value="dinb family like domain"/>
    <property type="match status" value="1"/>
</dbReference>
<evidence type="ECO:0000313" key="5">
    <source>
        <dbReference type="Proteomes" id="UP000198251"/>
    </source>
</evidence>
<proteinExistence type="predicted"/>
<feature type="region of interest" description="Disordered" evidence="1">
    <location>
        <begin position="247"/>
        <end position="270"/>
    </location>
</feature>
<feature type="domain" description="Mycothiol-dependent maleylpyruvate isomerase metal-binding" evidence="3">
    <location>
        <begin position="12"/>
        <end position="145"/>
    </location>
</feature>
<accession>A0A1C5GIK2</accession>
<dbReference type="InterPro" id="IPR013917">
    <property type="entry name" value="tRNA_wybutosine-synth"/>
</dbReference>
<dbReference type="InterPro" id="IPR017517">
    <property type="entry name" value="Maleyloyr_isom"/>
</dbReference>
<dbReference type="NCBIfam" id="TIGR03084">
    <property type="entry name" value="TIGR03084 family metal-binding protein"/>
    <property type="match status" value="1"/>
</dbReference>
<keyword evidence="5" id="KW-1185">Reference proteome</keyword>
<evidence type="ECO:0000256" key="1">
    <source>
        <dbReference type="SAM" id="MobiDB-lite"/>
    </source>
</evidence>
<dbReference type="InterPro" id="IPR024344">
    <property type="entry name" value="MDMPI_metal-binding"/>
</dbReference>
<reference evidence="4 5" key="1">
    <citation type="submission" date="2016-06" db="EMBL/GenBank/DDBJ databases">
        <authorList>
            <person name="Kjaerup R.B."/>
            <person name="Dalgaard T.S."/>
            <person name="Juul-Madsen H.R."/>
        </authorList>
    </citation>
    <scope>NUCLEOTIDE SEQUENCE [LARGE SCALE GENOMIC DNA]</scope>
    <source>
        <strain evidence="4 5">DSM 43913</strain>
    </source>
</reference>
<dbReference type="AlphaFoldDB" id="A0A1C5GIK2"/>
<feature type="domain" description="tRNA wybutosine-synthesis" evidence="2">
    <location>
        <begin position="182"/>
        <end position="232"/>
    </location>
</feature>
<dbReference type="SUPFAM" id="SSF109854">
    <property type="entry name" value="DinB/YfiT-like putative metalloenzymes"/>
    <property type="match status" value="1"/>
</dbReference>
<gene>
    <name evidence="4" type="ORF">GA0070610_6012</name>
</gene>
<sequence length="270" mass="28008">MVDLKDLLADLTDESEQLDDLVTGRASADWGRATPSPGWSVGHQIAHLAWTDRVALLAATDAEAFLAAVLAAPDPARLVDSGAEEFLAPPGELLPRWRAGRAALADALARVPAGGKLPWFGTRMSAASMATARIMETWAHGTDVADALGVARPGTDRLRHVAHLGFRTLGHSFAAHGRPAPTAPVRVELTAPRGDTWAYGPTDAADRVTGPALDFCLLVTQRRHRADLALTATGPVADAWLDVAQAFAGPPGPGRPPTAPGSDAAGGVAA</sequence>
<evidence type="ECO:0000259" key="2">
    <source>
        <dbReference type="Pfam" id="PF08608"/>
    </source>
</evidence>
<dbReference type="GeneID" id="95805650"/>
<dbReference type="EMBL" id="LT607733">
    <property type="protein sequence ID" value="SCG19625.1"/>
    <property type="molecule type" value="Genomic_DNA"/>
</dbReference>
<dbReference type="Pfam" id="PF08608">
    <property type="entry name" value="Wyosine_form"/>
    <property type="match status" value="1"/>
</dbReference>